<evidence type="ECO:0000256" key="12">
    <source>
        <dbReference type="ARBA" id="ARBA00023180"/>
    </source>
</evidence>
<dbReference type="GO" id="GO:0002115">
    <property type="term" value="P:store-operated calcium entry"/>
    <property type="evidence" value="ECO:0007669"/>
    <property type="project" value="TreeGrafter"/>
</dbReference>
<keyword evidence="10" id="KW-0406">Ion transport</keyword>
<evidence type="ECO:0000256" key="14">
    <source>
        <dbReference type="SAM" id="Coils"/>
    </source>
</evidence>
<dbReference type="GO" id="GO:0005886">
    <property type="term" value="C:plasma membrane"/>
    <property type="evidence" value="ECO:0007669"/>
    <property type="project" value="TreeGrafter"/>
</dbReference>
<keyword evidence="11" id="KW-0472">Membrane</keyword>
<dbReference type="InterPro" id="IPR013761">
    <property type="entry name" value="SAM/pointed_sf"/>
</dbReference>
<keyword evidence="7" id="KW-0106">Calcium</keyword>
<dbReference type="RefSeq" id="XP_038055128.1">
    <property type="nucleotide sequence ID" value="XM_038199200.1"/>
</dbReference>
<dbReference type="CDD" id="cd11722">
    <property type="entry name" value="SOAR"/>
    <property type="match status" value="1"/>
</dbReference>
<evidence type="ECO:0000256" key="5">
    <source>
        <dbReference type="ARBA" id="ARBA00022723"/>
    </source>
</evidence>
<dbReference type="FunFam" id="1.10.150.50:FF:000009">
    <property type="entry name" value="Stromal interaction molecule 1"/>
    <property type="match status" value="1"/>
</dbReference>
<dbReference type="PANTHER" id="PTHR15136">
    <property type="entry name" value="STROMAL INTERACTION MOLECULE HOMOLOG"/>
    <property type="match status" value="1"/>
</dbReference>
<accession>A0A913ZTQ6</accession>
<dbReference type="GO" id="GO:0005509">
    <property type="term" value="F:calcium ion binding"/>
    <property type="evidence" value="ECO:0007669"/>
    <property type="project" value="TreeGrafter"/>
</dbReference>
<feature type="coiled-coil region" evidence="14">
    <location>
        <begin position="315"/>
        <end position="407"/>
    </location>
</feature>
<evidence type="ECO:0000256" key="11">
    <source>
        <dbReference type="ARBA" id="ARBA00023136"/>
    </source>
</evidence>
<dbReference type="Pfam" id="PF07647">
    <property type="entry name" value="SAM_2"/>
    <property type="match status" value="1"/>
</dbReference>
<keyword evidence="1" id="KW-0813">Transport</keyword>
<dbReference type="GO" id="GO:0051049">
    <property type="term" value="P:regulation of transport"/>
    <property type="evidence" value="ECO:0007669"/>
    <property type="project" value="UniProtKB-ARBA"/>
</dbReference>
<dbReference type="GO" id="GO:0005246">
    <property type="term" value="F:calcium channel regulator activity"/>
    <property type="evidence" value="ECO:0007669"/>
    <property type="project" value="InterPro"/>
</dbReference>
<dbReference type="EnsemblMetazoa" id="XM_038199200.1">
    <property type="protein sequence ID" value="XP_038055128.1"/>
    <property type="gene ID" value="LOC119727347"/>
</dbReference>
<keyword evidence="6" id="KW-0732">Signal</keyword>
<dbReference type="FunFam" id="1.10.238.180:FF:000001">
    <property type="entry name" value="Stromal interaction molecule 1"/>
    <property type="match status" value="1"/>
</dbReference>
<evidence type="ECO:0000256" key="4">
    <source>
        <dbReference type="ARBA" id="ARBA00022692"/>
    </source>
</evidence>
<evidence type="ECO:0000256" key="6">
    <source>
        <dbReference type="ARBA" id="ARBA00022729"/>
    </source>
</evidence>
<dbReference type="Gene3D" id="1.10.287.3550">
    <property type="match status" value="1"/>
</dbReference>
<dbReference type="InterPro" id="IPR032393">
    <property type="entry name" value="SOAR_STIM1/2"/>
</dbReference>
<evidence type="ECO:0000256" key="8">
    <source>
        <dbReference type="ARBA" id="ARBA00022989"/>
    </source>
</evidence>
<keyword evidence="8" id="KW-1133">Transmembrane helix</keyword>
<evidence type="ECO:0000256" key="7">
    <source>
        <dbReference type="ARBA" id="ARBA00022837"/>
    </source>
</evidence>
<organism evidence="17 18">
    <name type="scientific">Patiria miniata</name>
    <name type="common">Bat star</name>
    <name type="synonym">Asterina miniata</name>
    <dbReference type="NCBI Taxonomy" id="46514"/>
    <lineage>
        <taxon>Eukaryota</taxon>
        <taxon>Metazoa</taxon>
        <taxon>Echinodermata</taxon>
        <taxon>Eleutherozoa</taxon>
        <taxon>Asterozoa</taxon>
        <taxon>Asteroidea</taxon>
        <taxon>Valvatacea</taxon>
        <taxon>Valvatida</taxon>
        <taxon>Asterinidae</taxon>
        <taxon>Patiria</taxon>
    </lineage>
</organism>
<comment type="subcellular location">
    <subcellularLocation>
        <location evidence="13">Endomembrane system</location>
        <topology evidence="13">Single-pass type I membrane protein</topology>
    </subcellularLocation>
</comment>
<evidence type="ECO:0000256" key="1">
    <source>
        <dbReference type="ARBA" id="ARBA00022448"/>
    </source>
</evidence>
<evidence type="ECO:0000256" key="3">
    <source>
        <dbReference type="ARBA" id="ARBA00022568"/>
    </source>
</evidence>
<dbReference type="CDD" id="cd09504">
    <property type="entry name" value="SAM_STIM-1_2-like"/>
    <property type="match status" value="1"/>
</dbReference>
<dbReference type="PANTHER" id="PTHR15136:SF5">
    <property type="entry name" value="STROMAL INTERACTION MOLECULE HOMOLOG"/>
    <property type="match status" value="1"/>
</dbReference>
<feature type="compositionally biased region" description="Basic and acidic residues" evidence="15">
    <location>
        <begin position="701"/>
        <end position="715"/>
    </location>
</feature>
<dbReference type="GO" id="GO:0006874">
    <property type="term" value="P:intracellular calcium ion homeostasis"/>
    <property type="evidence" value="ECO:0007669"/>
    <property type="project" value="TreeGrafter"/>
</dbReference>
<protein>
    <recommendedName>
        <fullName evidence="16">SAM domain-containing protein</fullName>
    </recommendedName>
</protein>
<keyword evidence="4" id="KW-0812">Transmembrane</keyword>
<dbReference type="Proteomes" id="UP000887568">
    <property type="component" value="Unplaced"/>
</dbReference>
<evidence type="ECO:0000259" key="16">
    <source>
        <dbReference type="PROSITE" id="PS50105"/>
    </source>
</evidence>
<keyword evidence="5" id="KW-0479">Metal-binding</keyword>
<dbReference type="AlphaFoldDB" id="A0A913ZTQ6"/>
<dbReference type="Gene3D" id="1.10.150.50">
    <property type="entry name" value="Transcription Factor, Ets-1"/>
    <property type="match status" value="1"/>
</dbReference>
<dbReference type="SUPFAM" id="SSF47769">
    <property type="entry name" value="SAM/Pointed domain"/>
    <property type="match status" value="1"/>
</dbReference>
<evidence type="ECO:0000256" key="13">
    <source>
        <dbReference type="ARBA" id="ARBA00046288"/>
    </source>
</evidence>
<keyword evidence="2" id="KW-0597">Phosphoprotein</keyword>
<keyword evidence="3" id="KW-0109">Calcium transport</keyword>
<dbReference type="OMA" id="IIDPIHR"/>
<keyword evidence="12" id="KW-0325">Glycoprotein</keyword>
<dbReference type="GO" id="GO:0005783">
    <property type="term" value="C:endoplasmic reticulum"/>
    <property type="evidence" value="ECO:0007669"/>
    <property type="project" value="TreeGrafter"/>
</dbReference>
<evidence type="ECO:0000313" key="17">
    <source>
        <dbReference type="EnsemblMetazoa" id="XP_038055128.1"/>
    </source>
</evidence>
<keyword evidence="18" id="KW-1185">Reference proteome</keyword>
<feature type="compositionally biased region" description="Polar residues" evidence="15">
    <location>
        <begin position="669"/>
        <end position="681"/>
    </location>
</feature>
<evidence type="ECO:0000256" key="10">
    <source>
        <dbReference type="ARBA" id="ARBA00023065"/>
    </source>
</evidence>
<dbReference type="Gene3D" id="1.20.5.340">
    <property type="match status" value="1"/>
</dbReference>
<dbReference type="InterPro" id="IPR057835">
    <property type="entry name" value="EF-hand_STIM1/2"/>
</dbReference>
<keyword evidence="9 14" id="KW-0175">Coiled coil</keyword>
<dbReference type="OrthoDB" id="9986177at2759"/>
<sequence>MYIAPLEEVVASFDGVQLMSYADDTQLYMVINSSKKTAAISELEQCINCVKSWMIANRLKLNDGKTEVLHITSKFLRRSSPTDTFACSKTHECFPVTINRFIECTIPDGRECAEGDTVCQSDVEKDMQGLEAIKSIHRQIDDDHNGNVDLSESDEFLRDELQYKTDFERQHTLHGEDKFISVDDLWIAWKYSEVYNWTVEQTVSWLCDFVGLPQYAEAFRKNAIEGSAIPRLAINSAQFLTSILGIIDPIHRQKISLKAMDVVLFGPPKPTHSYLKDTTLLVSLVVAVGGCWFAYVQHRYSQSHIKQMLGDMEGLQKAEDALSEMQEKLDKAQEEHQTAIREKQTIEAKLTDQISRAMQEAERLREARKADVKDGGCNTQVELEEKLRLAEEELTQLRNALQEAERRLESGSGWRPPAVLQQWLQLTYETEKKFYSFKKTAADKQLREAKDVVEKIRKKRGTFMGSFRIAHGNILDDVDARIVNARSALAEVTTELKERLHRWAMLEGLCDFNIINNPGIHHLITTLGVTMPESSTKSVRSALAFGGSIGAAMVVGSLAHVEANAPMGLDECDEDMPPPPTYMSAVSAGDTMPHQSLQTSSTLCLSEDKLSIKKSKSTNNIASYGSTLSLIQASNAAVKAKTPPPQSSMHHTDPPKFTEALSTHKKPDGSSTSGIHSTNRPQRLHVSHSENALASLVVGTENDKRHNESARGHESRKSKKDSKKSSSSQQDGDTDSLEMEEERKKKKRLRIPGMSASSKIERLKTC</sequence>
<dbReference type="Pfam" id="PF16533">
    <property type="entry name" value="SOAR"/>
    <property type="match status" value="1"/>
</dbReference>
<dbReference type="GeneID" id="119727347"/>
<dbReference type="PROSITE" id="PS50105">
    <property type="entry name" value="SAM_DOMAIN"/>
    <property type="match status" value="1"/>
</dbReference>
<dbReference type="SMART" id="SM00454">
    <property type="entry name" value="SAM"/>
    <property type="match status" value="1"/>
</dbReference>
<reference evidence="17" key="1">
    <citation type="submission" date="2022-11" db="UniProtKB">
        <authorList>
            <consortium name="EnsemblMetazoa"/>
        </authorList>
    </citation>
    <scope>IDENTIFICATION</scope>
</reference>
<evidence type="ECO:0000256" key="9">
    <source>
        <dbReference type="ARBA" id="ARBA00023054"/>
    </source>
</evidence>
<proteinExistence type="predicted"/>
<dbReference type="InterPro" id="IPR001660">
    <property type="entry name" value="SAM"/>
</dbReference>
<evidence type="ECO:0000256" key="15">
    <source>
        <dbReference type="SAM" id="MobiDB-lite"/>
    </source>
</evidence>
<evidence type="ECO:0000313" key="18">
    <source>
        <dbReference type="Proteomes" id="UP000887568"/>
    </source>
</evidence>
<dbReference type="Pfam" id="PF25578">
    <property type="entry name" value="EF-hand_STIM1"/>
    <property type="match status" value="1"/>
</dbReference>
<evidence type="ECO:0000256" key="2">
    <source>
        <dbReference type="ARBA" id="ARBA00022553"/>
    </source>
</evidence>
<feature type="domain" description="SAM" evidence="16">
    <location>
        <begin position="197"/>
        <end position="255"/>
    </location>
</feature>
<dbReference type="InterPro" id="IPR037608">
    <property type="entry name" value="STIM1/2"/>
</dbReference>
<name>A0A913ZTQ6_PATMI</name>
<dbReference type="Gene3D" id="1.10.238.180">
    <property type="match status" value="1"/>
</dbReference>
<feature type="region of interest" description="Disordered" evidence="15">
    <location>
        <begin position="636"/>
        <end position="766"/>
    </location>
</feature>